<evidence type="ECO:0000313" key="2">
    <source>
        <dbReference type="EMBL" id="MBW74161.1"/>
    </source>
</evidence>
<keyword evidence="1" id="KW-0732">Signal</keyword>
<feature type="chain" id="PRO_5014656460" evidence="1">
    <location>
        <begin position="18"/>
        <end position="106"/>
    </location>
</feature>
<name>A0A2M4D9J6_ANODA</name>
<accession>A0A2M4D9J6</accession>
<sequence>MTLLPFFLGVAMWLSDATVFMAWHHWQRPVPPRERHHLFSAVCSVLSVRFRCDHGAIAQLVVYNRTTTARLAPANAPVYRRHGSTTPSLIRLLPPPVIRLPFAIRP</sequence>
<reference evidence="2" key="1">
    <citation type="submission" date="2018-01" db="EMBL/GenBank/DDBJ databases">
        <title>An insight into the sialome of Amazonian anophelines.</title>
        <authorList>
            <person name="Ribeiro J.M."/>
            <person name="Scarpassa V."/>
            <person name="Calvo E."/>
        </authorList>
    </citation>
    <scope>NUCLEOTIDE SEQUENCE</scope>
</reference>
<protein>
    <submittedName>
        <fullName evidence="2">Putative secreted protein</fullName>
    </submittedName>
</protein>
<proteinExistence type="predicted"/>
<evidence type="ECO:0000256" key="1">
    <source>
        <dbReference type="SAM" id="SignalP"/>
    </source>
</evidence>
<feature type="signal peptide" evidence="1">
    <location>
        <begin position="1"/>
        <end position="17"/>
    </location>
</feature>
<dbReference type="AlphaFoldDB" id="A0A2M4D9J6"/>
<dbReference type="EMBL" id="GGFL01009983">
    <property type="protein sequence ID" value="MBW74161.1"/>
    <property type="molecule type" value="Transcribed_RNA"/>
</dbReference>
<organism evidence="2">
    <name type="scientific">Anopheles darlingi</name>
    <name type="common">Mosquito</name>
    <dbReference type="NCBI Taxonomy" id="43151"/>
    <lineage>
        <taxon>Eukaryota</taxon>
        <taxon>Metazoa</taxon>
        <taxon>Ecdysozoa</taxon>
        <taxon>Arthropoda</taxon>
        <taxon>Hexapoda</taxon>
        <taxon>Insecta</taxon>
        <taxon>Pterygota</taxon>
        <taxon>Neoptera</taxon>
        <taxon>Endopterygota</taxon>
        <taxon>Diptera</taxon>
        <taxon>Nematocera</taxon>
        <taxon>Culicoidea</taxon>
        <taxon>Culicidae</taxon>
        <taxon>Anophelinae</taxon>
        <taxon>Anopheles</taxon>
    </lineage>
</organism>